<dbReference type="RefSeq" id="WP_055201430.1">
    <property type="nucleotide sequence ID" value="NZ_BTHH01000008.1"/>
</dbReference>
<organism evidence="1 2">
    <name type="scientific">Blautia wexlerae</name>
    <dbReference type="NCBI Taxonomy" id="418240"/>
    <lineage>
        <taxon>Bacteria</taxon>
        <taxon>Bacillati</taxon>
        <taxon>Bacillota</taxon>
        <taxon>Clostridia</taxon>
        <taxon>Lachnospirales</taxon>
        <taxon>Lachnospiraceae</taxon>
        <taxon>Blautia</taxon>
    </lineage>
</organism>
<dbReference type="EMBL" id="CYZN01000038">
    <property type="protein sequence ID" value="CUO68034.1"/>
    <property type="molecule type" value="Genomic_DNA"/>
</dbReference>
<dbReference type="Proteomes" id="UP000095431">
    <property type="component" value="Unassembled WGS sequence"/>
</dbReference>
<gene>
    <name evidence="1" type="ORF">ERS852478_03556</name>
</gene>
<sequence length="67" mass="7852">MKKLINGERYNQEIAMHTGYHLQITATEAAYLVSGGRYFTRTDDLEYRGRVMQHPGMRDYLANELKK</sequence>
<reference evidence="1 2" key="1">
    <citation type="submission" date="2015-09" db="EMBL/GenBank/DDBJ databases">
        <authorList>
            <consortium name="Pathogen Informatics"/>
        </authorList>
    </citation>
    <scope>NUCLEOTIDE SEQUENCE [LARGE SCALE GENOMIC DNA]</scope>
    <source>
        <strain evidence="1 2">2789STDY5834863</strain>
    </source>
</reference>
<protein>
    <submittedName>
        <fullName evidence="1">Uncharacterized protein</fullName>
    </submittedName>
</protein>
<dbReference type="AlphaFoldDB" id="A0A174GZI1"/>
<name>A0A174GZI1_9FIRM</name>
<accession>A0A174GZI1</accession>
<evidence type="ECO:0000313" key="1">
    <source>
        <dbReference type="EMBL" id="CUO68034.1"/>
    </source>
</evidence>
<evidence type="ECO:0000313" key="2">
    <source>
        <dbReference type="Proteomes" id="UP000095431"/>
    </source>
</evidence>
<proteinExistence type="predicted"/>